<name>A0A2A2G986_9BACT</name>
<dbReference type="AlphaFoldDB" id="A0A2A2G986"/>
<evidence type="ECO:0000313" key="1">
    <source>
        <dbReference type="EMBL" id="PAU94306.1"/>
    </source>
</evidence>
<proteinExistence type="predicted"/>
<dbReference type="Pfam" id="PF12787">
    <property type="entry name" value="EcsC"/>
    <property type="match status" value="1"/>
</dbReference>
<dbReference type="EMBL" id="NSKE01000005">
    <property type="protein sequence ID" value="PAU94306.1"/>
    <property type="molecule type" value="Genomic_DNA"/>
</dbReference>
<comment type="caution">
    <text evidence="1">The sequence shown here is derived from an EMBL/GenBank/DDBJ whole genome shotgun (WGS) entry which is preliminary data.</text>
</comment>
<gene>
    <name evidence="1" type="ORF">CK503_08845</name>
</gene>
<keyword evidence="2" id="KW-1185">Reference proteome</keyword>
<organism evidence="1 2">
    <name type="scientific">Fodinibius salipaludis</name>
    <dbReference type="NCBI Taxonomy" id="2032627"/>
    <lineage>
        <taxon>Bacteria</taxon>
        <taxon>Pseudomonadati</taxon>
        <taxon>Balneolota</taxon>
        <taxon>Balneolia</taxon>
        <taxon>Balneolales</taxon>
        <taxon>Balneolaceae</taxon>
        <taxon>Fodinibius</taxon>
    </lineage>
</organism>
<dbReference type="OrthoDB" id="1524528at2"/>
<accession>A0A2A2G986</accession>
<dbReference type="InterPro" id="IPR024787">
    <property type="entry name" value="EcsC"/>
</dbReference>
<evidence type="ECO:0000313" key="2">
    <source>
        <dbReference type="Proteomes" id="UP000218831"/>
    </source>
</evidence>
<reference evidence="1 2" key="1">
    <citation type="submission" date="2017-08" db="EMBL/GenBank/DDBJ databases">
        <title>Aliifodinibius alkalisoli sp. nov., isolated from saline alkaline soil.</title>
        <authorList>
            <person name="Liu D."/>
            <person name="Zhang G."/>
        </authorList>
    </citation>
    <scope>NUCLEOTIDE SEQUENCE [LARGE SCALE GENOMIC DNA]</scope>
    <source>
        <strain evidence="1 2">WN023</strain>
    </source>
</reference>
<evidence type="ECO:0008006" key="3">
    <source>
        <dbReference type="Google" id="ProtNLM"/>
    </source>
</evidence>
<dbReference type="RefSeq" id="WP_095606437.1">
    <property type="nucleotide sequence ID" value="NZ_NSKE01000005.1"/>
</dbReference>
<sequence length="213" mass="23426">MIQNIKDQIININPEDVIQDARDQDLDVIRIEDFRYMAPHYGRIETIMDNYGSSFANTSILGGLTTGIGGLTTSITFAAVDTISLSLQLYWLSQRFAILNGFNGNKPLHQDKMINIYFEALSINGVIQATLKHQLLKATAVAGTRHASDSLVLRAIVNIGKAMGKNISSKRAGQLVPIFGGVVGATVNYSFACKTGQAMKKAYKRAYFDTWKC</sequence>
<dbReference type="Proteomes" id="UP000218831">
    <property type="component" value="Unassembled WGS sequence"/>
</dbReference>
<protein>
    <recommendedName>
        <fullName evidence="3">EcsC family protein</fullName>
    </recommendedName>
</protein>